<dbReference type="Proteomes" id="UP001055093">
    <property type="component" value="Unassembled WGS sequence"/>
</dbReference>
<dbReference type="RefSeq" id="WP_238308604.1">
    <property type="nucleotide sequence ID" value="NZ_BPRE01000018.1"/>
</dbReference>
<keyword evidence="3" id="KW-1185">Reference proteome</keyword>
<feature type="compositionally biased region" description="Polar residues" evidence="1">
    <location>
        <begin position="183"/>
        <end position="193"/>
    </location>
</feature>
<feature type="region of interest" description="Disordered" evidence="1">
    <location>
        <begin position="174"/>
        <end position="193"/>
    </location>
</feature>
<dbReference type="PROSITE" id="PS00383">
    <property type="entry name" value="TYR_PHOSPHATASE_1"/>
    <property type="match status" value="1"/>
</dbReference>
<comment type="caution">
    <text evidence="2">The sequence shown here is derived from an EMBL/GenBank/DDBJ whole genome shotgun (WGS) entry which is preliminary data.</text>
</comment>
<reference evidence="2" key="1">
    <citation type="journal article" date="2021" name="Front. Microbiol.">
        <title>Comprehensive Comparative Genomics and Phenotyping of Methylobacterium Species.</title>
        <authorList>
            <person name="Alessa O."/>
            <person name="Ogura Y."/>
            <person name="Fujitani Y."/>
            <person name="Takami H."/>
            <person name="Hayashi T."/>
            <person name="Sahin N."/>
            <person name="Tani A."/>
        </authorList>
    </citation>
    <scope>NUCLEOTIDE SEQUENCE</scope>
    <source>
        <strain evidence="2">DSM 14458</strain>
    </source>
</reference>
<organism evidence="2 3">
    <name type="scientific">Methylorubrum suomiense</name>
    <dbReference type="NCBI Taxonomy" id="144191"/>
    <lineage>
        <taxon>Bacteria</taxon>
        <taxon>Pseudomonadati</taxon>
        <taxon>Pseudomonadota</taxon>
        <taxon>Alphaproteobacteria</taxon>
        <taxon>Hyphomicrobiales</taxon>
        <taxon>Methylobacteriaceae</taxon>
        <taxon>Methylorubrum</taxon>
    </lineage>
</organism>
<evidence type="ECO:0008006" key="4">
    <source>
        <dbReference type="Google" id="ProtNLM"/>
    </source>
</evidence>
<dbReference type="Gene3D" id="3.90.190.10">
    <property type="entry name" value="Protein tyrosine phosphatase superfamily"/>
    <property type="match status" value="1"/>
</dbReference>
<dbReference type="EMBL" id="BPRE01000018">
    <property type="protein sequence ID" value="GJE77969.1"/>
    <property type="molecule type" value="Genomic_DNA"/>
</dbReference>
<dbReference type="InterPro" id="IPR029021">
    <property type="entry name" value="Prot-tyrosine_phosphatase-like"/>
</dbReference>
<evidence type="ECO:0000313" key="3">
    <source>
        <dbReference type="Proteomes" id="UP001055093"/>
    </source>
</evidence>
<evidence type="ECO:0000256" key="1">
    <source>
        <dbReference type="SAM" id="MobiDB-lite"/>
    </source>
</evidence>
<proteinExistence type="predicted"/>
<gene>
    <name evidence="2" type="ORF">BGCPKDLD_4579</name>
</gene>
<protein>
    <recommendedName>
        <fullName evidence="4">Protein tyrosine phosphatase</fullName>
    </recommendedName>
</protein>
<sequence length="193" mass="20361">MPCLYVCPLSRLPETLAASGARHLVTLATLGSPGLAIERPAGIAPEHHLRVGFSDIVAPMEGHLPPGEAHVRAVLDFASAWDRRRPLVLHCYAGISRSTAAAYAVACALAPERDAAELAQALRRLAPSATPNRLFVAIADRLLGRDGRMRAGIAAIGRGAEAFEGTPFRFVLDEGTFPPKNAGSPQEGATRQG</sequence>
<name>A0ABQ4V1M7_9HYPH</name>
<evidence type="ECO:0000313" key="2">
    <source>
        <dbReference type="EMBL" id="GJE77969.1"/>
    </source>
</evidence>
<dbReference type="SUPFAM" id="SSF52799">
    <property type="entry name" value="(Phosphotyrosine protein) phosphatases II"/>
    <property type="match status" value="1"/>
</dbReference>
<dbReference type="InterPro" id="IPR016130">
    <property type="entry name" value="Tyr_Pase_AS"/>
</dbReference>
<accession>A0ABQ4V1M7</accession>
<reference evidence="2" key="2">
    <citation type="submission" date="2021-08" db="EMBL/GenBank/DDBJ databases">
        <authorList>
            <person name="Tani A."/>
            <person name="Ola A."/>
            <person name="Ogura Y."/>
            <person name="Katsura K."/>
            <person name="Hayashi T."/>
        </authorList>
    </citation>
    <scope>NUCLEOTIDE SEQUENCE</scope>
    <source>
        <strain evidence="2">DSM 14458</strain>
    </source>
</reference>